<gene>
    <name evidence="1" type="ORF">QRX50_40655</name>
</gene>
<dbReference type="InterPro" id="IPR036661">
    <property type="entry name" value="Luciferase-like_sf"/>
</dbReference>
<proteinExistence type="predicted"/>
<dbReference type="Proteomes" id="UP001236014">
    <property type="component" value="Chromosome"/>
</dbReference>
<dbReference type="AlphaFoldDB" id="A0A9Y2ICZ7"/>
<sequence length="289" mass="30157">MTADIGRVGVWSVELRTAAPGEIADAAAELDELGLGALWIPGLGGGDIVGDLERLLKATRGLTVAPAVSSIWRHPAKELAAGHARLTRAYGDRVLLGLGVSDPGTAAEHGHEYRPLHDMAAYLDELDAEPEPVAAQRLILAAMGPKMVGLARRRAGGTHPFLVTPDYSATARELLGTGPLLAPYQAVTLERDPAKARAAGRGFLTGFFGAPAYRKSLLAQGFTEADLADGGSDRLVDSVLAWGDLDAIGKRVAEHLQAGADHVALHVLGVDGLSLPQWRELAGLAQSAG</sequence>
<evidence type="ECO:0000313" key="1">
    <source>
        <dbReference type="EMBL" id="WIX77654.1"/>
    </source>
</evidence>
<reference evidence="1 2" key="1">
    <citation type="submission" date="2023-06" db="EMBL/GenBank/DDBJ databases">
        <authorList>
            <person name="Oyuntsetseg B."/>
            <person name="Kim S.B."/>
        </authorList>
    </citation>
    <scope>NUCLEOTIDE SEQUENCE [LARGE SCALE GENOMIC DNA]</scope>
    <source>
        <strain evidence="1 2">2-15</strain>
    </source>
</reference>
<dbReference type="GO" id="GO:0016705">
    <property type="term" value="F:oxidoreductase activity, acting on paired donors, with incorporation or reduction of molecular oxygen"/>
    <property type="evidence" value="ECO:0007669"/>
    <property type="project" value="InterPro"/>
</dbReference>
<name>A0A9Y2ICZ7_9PSEU</name>
<dbReference type="InterPro" id="IPR019922">
    <property type="entry name" value="Lucif-like_OxRdatse_MSMEG_4141"/>
</dbReference>
<evidence type="ECO:0000313" key="2">
    <source>
        <dbReference type="Proteomes" id="UP001236014"/>
    </source>
</evidence>
<dbReference type="KEGG" id="acab:QRX50_40655"/>
<organism evidence="1 2">
    <name type="scientific">Amycolatopsis carbonis</name>
    <dbReference type="NCBI Taxonomy" id="715471"/>
    <lineage>
        <taxon>Bacteria</taxon>
        <taxon>Bacillati</taxon>
        <taxon>Actinomycetota</taxon>
        <taxon>Actinomycetes</taxon>
        <taxon>Pseudonocardiales</taxon>
        <taxon>Pseudonocardiaceae</taxon>
        <taxon>Amycolatopsis</taxon>
    </lineage>
</organism>
<dbReference type="SUPFAM" id="SSF51679">
    <property type="entry name" value="Bacterial luciferase-like"/>
    <property type="match status" value="1"/>
</dbReference>
<keyword evidence="2" id="KW-1185">Reference proteome</keyword>
<protein>
    <submittedName>
        <fullName evidence="1">TIGR03620 family F420-dependent LLM class oxidoreductase</fullName>
    </submittedName>
</protein>
<accession>A0A9Y2ICZ7</accession>
<dbReference type="NCBIfam" id="TIGR03620">
    <property type="entry name" value="F420_MSMEG_4141"/>
    <property type="match status" value="1"/>
</dbReference>
<dbReference type="RefSeq" id="WP_285968394.1">
    <property type="nucleotide sequence ID" value="NZ_CP127294.1"/>
</dbReference>
<dbReference type="EMBL" id="CP127294">
    <property type="protein sequence ID" value="WIX77654.1"/>
    <property type="molecule type" value="Genomic_DNA"/>
</dbReference>
<dbReference type="Gene3D" id="3.20.20.30">
    <property type="entry name" value="Luciferase-like domain"/>
    <property type="match status" value="1"/>
</dbReference>